<keyword evidence="4" id="KW-0472">Membrane</keyword>
<dbReference type="PROSITE" id="PS51318">
    <property type="entry name" value="TAT"/>
    <property type="match status" value="1"/>
</dbReference>
<evidence type="ECO:0000256" key="5">
    <source>
        <dbReference type="SAM" id="SignalP"/>
    </source>
</evidence>
<feature type="signal peptide" evidence="5">
    <location>
        <begin position="1"/>
        <end position="31"/>
    </location>
</feature>
<reference evidence="6" key="1">
    <citation type="submission" date="2024-06" db="EMBL/GenBank/DDBJ databases">
        <title>Kribbella sp. strain HUAS MG21 genome sequences.</title>
        <authorList>
            <person name="Mo P."/>
        </authorList>
    </citation>
    <scope>NUCLEOTIDE SEQUENCE</scope>
    <source>
        <strain evidence="6">HUAS MG21</strain>
    </source>
</reference>
<protein>
    <submittedName>
        <fullName evidence="6">Neutral zinc metallopeptidase</fullName>
    </submittedName>
</protein>
<dbReference type="InterPro" id="IPR006311">
    <property type="entry name" value="TAT_signal"/>
</dbReference>
<dbReference type="AlphaFoldDB" id="A0AAU7TFR5"/>
<evidence type="ECO:0000256" key="3">
    <source>
        <dbReference type="ARBA" id="ARBA00022989"/>
    </source>
</evidence>
<keyword evidence="5" id="KW-0732">Signal</keyword>
<dbReference type="GO" id="GO:0016020">
    <property type="term" value="C:membrane"/>
    <property type="evidence" value="ECO:0007669"/>
    <property type="project" value="UniProtKB-SubCell"/>
</dbReference>
<dbReference type="EMBL" id="CP158165">
    <property type="protein sequence ID" value="XBV25759.1"/>
    <property type="molecule type" value="Genomic_DNA"/>
</dbReference>
<organism evidence="6">
    <name type="scientific">Kribbella sp. HUAS MG21</name>
    <dbReference type="NCBI Taxonomy" id="3160966"/>
    <lineage>
        <taxon>Bacteria</taxon>
        <taxon>Bacillati</taxon>
        <taxon>Actinomycetota</taxon>
        <taxon>Actinomycetes</taxon>
        <taxon>Propionibacteriales</taxon>
        <taxon>Kribbellaceae</taxon>
        <taxon>Kribbella</taxon>
    </lineage>
</organism>
<dbReference type="RefSeq" id="WP_350278567.1">
    <property type="nucleotide sequence ID" value="NZ_CP158165.1"/>
</dbReference>
<name>A0AAU7TFR5_9ACTN</name>
<gene>
    <name evidence="6" type="ORF">ABN611_04905</name>
</gene>
<keyword evidence="3" id="KW-1133">Transmembrane helix</keyword>
<dbReference type="PANTHER" id="PTHR30168">
    <property type="entry name" value="PUTATIVE MEMBRANE PROTEIN YPFJ"/>
    <property type="match status" value="1"/>
</dbReference>
<keyword evidence="2" id="KW-0812">Transmembrane</keyword>
<comment type="subcellular location">
    <subcellularLocation>
        <location evidence="1">Membrane</location>
        <topology evidence="1">Single-pass membrane protein</topology>
    </subcellularLocation>
</comment>
<dbReference type="PANTHER" id="PTHR30168:SF0">
    <property type="entry name" value="INNER MEMBRANE PROTEIN"/>
    <property type="match status" value="1"/>
</dbReference>
<evidence type="ECO:0000313" key="6">
    <source>
        <dbReference type="EMBL" id="XBV25759.1"/>
    </source>
</evidence>
<evidence type="ECO:0000256" key="2">
    <source>
        <dbReference type="ARBA" id="ARBA00022692"/>
    </source>
</evidence>
<dbReference type="InterPro" id="IPR007343">
    <property type="entry name" value="Uncharacterised_pept_Zn_put"/>
</dbReference>
<accession>A0AAU7TFR5</accession>
<evidence type="ECO:0000256" key="1">
    <source>
        <dbReference type="ARBA" id="ARBA00004167"/>
    </source>
</evidence>
<evidence type="ECO:0000256" key="4">
    <source>
        <dbReference type="ARBA" id="ARBA00023136"/>
    </source>
</evidence>
<feature type="chain" id="PRO_5043515426" evidence="5">
    <location>
        <begin position="32"/>
        <end position="324"/>
    </location>
</feature>
<proteinExistence type="predicted"/>
<sequence>MVNLSRTTLRGFATVGALAGFAAAALPSAQAAQTAPTATAPKAASTAAVATAATPVPPVDGRAYAIGNPPAGEALTTKSSTLNIVRYNRLYKTGPITPSKCKEVNVSLRTAAGVDAYVSQHFRCTYAEWALPLKQAGAAYKVAPKLVMHSASSVRSYCGVVDGNTAFFCGYNGKAWIYIPRPPIQRYWAQSPTMARAYTTNVLAHEYGHHVQWLTGILGASWQRQRAFSTYAAQMEESRRRELQASCLGSASIGANKRYYPMAGGLYQQWLYVVNNSGDQPGYPRDHGSMKNHGFWSRAGFNASRSYAVAGNCNTWNANSTYVA</sequence>
<dbReference type="Pfam" id="PF04228">
    <property type="entry name" value="Zn_peptidase"/>
    <property type="match status" value="1"/>
</dbReference>